<name>A0A310SES2_9HYME</name>
<sequence>MTKLSLEACVLPNSLNITLCGVTRLTQLTMQLLVSWAGESNGSIGAERLSHSLPGSPADRKPNFEVIGSAESLVGRVLVEQGLGKYCDPEFVRYTSREMQEALDMTREEMDRAAHQLLLQERRGQPLSYQLQQVADQQWIPAYQPGQQPTGIGYQPLQEQQPSGQRPYRSYYHGGGQAAATSDPSTQQQQPPPS</sequence>
<dbReference type="OrthoDB" id="431720at2759"/>
<gene>
    <name evidence="2" type="ORF">WN48_09836</name>
</gene>
<evidence type="ECO:0000256" key="1">
    <source>
        <dbReference type="SAM" id="MobiDB-lite"/>
    </source>
</evidence>
<reference evidence="2 3" key="1">
    <citation type="submission" date="2015-07" db="EMBL/GenBank/DDBJ databases">
        <title>The genome of Eufriesea mexicana.</title>
        <authorList>
            <person name="Pan H."/>
            <person name="Kapheim K."/>
        </authorList>
    </citation>
    <scope>NUCLEOTIDE SEQUENCE [LARGE SCALE GENOMIC DNA]</scope>
    <source>
        <strain evidence="2">0111107269</strain>
        <tissue evidence="2">Whole body</tissue>
    </source>
</reference>
<protein>
    <submittedName>
        <fullName evidence="2">Voltage-dependent calcium channel type D subunit alpha-1</fullName>
    </submittedName>
</protein>
<organism evidence="2 3">
    <name type="scientific">Eufriesea mexicana</name>
    <dbReference type="NCBI Taxonomy" id="516756"/>
    <lineage>
        <taxon>Eukaryota</taxon>
        <taxon>Metazoa</taxon>
        <taxon>Ecdysozoa</taxon>
        <taxon>Arthropoda</taxon>
        <taxon>Hexapoda</taxon>
        <taxon>Insecta</taxon>
        <taxon>Pterygota</taxon>
        <taxon>Neoptera</taxon>
        <taxon>Endopterygota</taxon>
        <taxon>Hymenoptera</taxon>
        <taxon>Apocrita</taxon>
        <taxon>Aculeata</taxon>
        <taxon>Apoidea</taxon>
        <taxon>Anthophila</taxon>
        <taxon>Apidae</taxon>
        <taxon>Eufriesea</taxon>
    </lineage>
</organism>
<dbReference type="EMBL" id="KQ767066">
    <property type="protein sequence ID" value="OAD53496.1"/>
    <property type="molecule type" value="Genomic_DNA"/>
</dbReference>
<evidence type="ECO:0000313" key="3">
    <source>
        <dbReference type="Proteomes" id="UP000250275"/>
    </source>
</evidence>
<dbReference type="AlphaFoldDB" id="A0A310SES2"/>
<keyword evidence="3" id="KW-1185">Reference proteome</keyword>
<dbReference type="Proteomes" id="UP000250275">
    <property type="component" value="Unassembled WGS sequence"/>
</dbReference>
<proteinExistence type="predicted"/>
<accession>A0A310SES2</accession>
<feature type="compositionally biased region" description="Low complexity" evidence="1">
    <location>
        <begin position="178"/>
        <end position="194"/>
    </location>
</feature>
<feature type="region of interest" description="Disordered" evidence="1">
    <location>
        <begin position="143"/>
        <end position="194"/>
    </location>
</feature>
<evidence type="ECO:0000313" key="2">
    <source>
        <dbReference type="EMBL" id="OAD53496.1"/>
    </source>
</evidence>